<dbReference type="GO" id="GO:0005524">
    <property type="term" value="F:ATP binding"/>
    <property type="evidence" value="ECO:0007669"/>
    <property type="project" value="UniProtKB-KW"/>
</dbReference>
<dbReference type="SUPFAM" id="SSF52540">
    <property type="entry name" value="P-loop containing nucleoside triphosphate hydrolases"/>
    <property type="match status" value="1"/>
</dbReference>
<dbReference type="Pfam" id="PF00005">
    <property type="entry name" value="ABC_tran"/>
    <property type="match status" value="1"/>
</dbReference>
<evidence type="ECO:0000313" key="5">
    <source>
        <dbReference type="Proteomes" id="UP000522163"/>
    </source>
</evidence>
<dbReference type="InterPro" id="IPR003593">
    <property type="entry name" value="AAA+_ATPase"/>
</dbReference>
<dbReference type="GeneID" id="85013738"/>
<keyword evidence="2 4" id="KW-0067">ATP-binding</keyword>
<dbReference type="Gene3D" id="3.40.50.300">
    <property type="entry name" value="P-loop containing nucleotide triphosphate hydrolases"/>
    <property type="match status" value="1"/>
</dbReference>
<accession>A0A7W9W1U5</accession>
<evidence type="ECO:0000256" key="2">
    <source>
        <dbReference type="ARBA" id="ARBA00022840"/>
    </source>
</evidence>
<dbReference type="PROSITE" id="PS50893">
    <property type="entry name" value="ABC_TRANSPORTER_2"/>
    <property type="match status" value="1"/>
</dbReference>
<dbReference type="SMART" id="SM00382">
    <property type="entry name" value="AAA"/>
    <property type="match status" value="1"/>
</dbReference>
<name>A0A7W9W1U5_9FIRM</name>
<dbReference type="RefSeq" id="WP_183681699.1">
    <property type="nucleotide sequence ID" value="NZ_JACHHH010000001.1"/>
</dbReference>
<dbReference type="EMBL" id="JACHHH010000001">
    <property type="protein sequence ID" value="MBB6040204.1"/>
    <property type="molecule type" value="Genomic_DNA"/>
</dbReference>
<dbReference type="GO" id="GO:0016887">
    <property type="term" value="F:ATP hydrolysis activity"/>
    <property type="evidence" value="ECO:0007669"/>
    <property type="project" value="InterPro"/>
</dbReference>
<gene>
    <name evidence="4" type="ORF">HNQ46_000165</name>
</gene>
<proteinExistence type="predicted"/>
<comment type="caution">
    <text evidence="4">The sequence shown here is derived from an EMBL/GenBank/DDBJ whole genome shotgun (WGS) entry which is preliminary data.</text>
</comment>
<dbReference type="PANTHER" id="PTHR43158">
    <property type="entry name" value="SKFA PEPTIDE EXPORT ATP-BINDING PROTEIN SKFE"/>
    <property type="match status" value="1"/>
</dbReference>
<evidence type="ECO:0000259" key="3">
    <source>
        <dbReference type="PROSITE" id="PS50893"/>
    </source>
</evidence>
<dbReference type="Proteomes" id="UP000522163">
    <property type="component" value="Unassembled WGS sequence"/>
</dbReference>
<evidence type="ECO:0000256" key="1">
    <source>
        <dbReference type="ARBA" id="ARBA00022741"/>
    </source>
</evidence>
<sequence length="245" mass="27773">MSSLFYAKVSKRYPAFELQPFDFYLNECDIVGLIGANGAGKTTFLNLLEGRCLPSSGEVYYKGRVMKPISWKKNPVVSFYDGICPFCEKFNPKDICTVMADWYPKWSSEQYFDYLNFLNVQIIAIKQMSLGTKNKLMLATMLAQNPEILFCDELTTGLDPVAREKVLHLLKEYINKTHSAVIFSTHIISDLEKFASRIILLDNGKVILNTDISCILEGNKISLENVVYDYLSKSTLAKGNDNLIL</sequence>
<protein>
    <submittedName>
        <fullName evidence="4">ABC-2 type transport system ATP-binding protein</fullName>
    </submittedName>
</protein>
<dbReference type="PANTHER" id="PTHR43158:SF2">
    <property type="entry name" value="SKFA PEPTIDE EXPORT ATP-BINDING PROTEIN SKFE"/>
    <property type="match status" value="1"/>
</dbReference>
<organism evidence="4 5">
    <name type="scientific">Oribacterium sinus</name>
    <dbReference type="NCBI Taxonomy" id="237576"/>
    <lineage>
        <taxon>Bacteria</taxon>
        <taxon>Bacillati</taxon>
        <taxon>Bacillota</taxon>
        <taxon>Clostridia</taxon>
        <taxon>Lachnospirales</taxon>
        <taxon>Lachnospiraceae</taxon>
        <taxon>Oribacterium</taxon>
    </lineage>
</organism>
<keyword evidence="1" id="KW-0547">Nucleotide-binding</keyword>
<dbReference type="InterPro" id="IPR027417">
    <property type="entry name" value="P-loop_NTPase"/>
</dbReference>
<evidence type="ECO:0000313" key="4">
    <source>
        <dbReference type="EMBL" id="MBB6040204.1"/>
    </source>
</evidence>
<feature type="domain" description="ABC transporter" evidence="3">
    <location>
        <begin position="1"/>
        <end position="228"/>
    </location>
</feature>
<dbReference type="AlphaFoldDB" id="A0A7W9W1U5"/>
<reference evidence="4 5" key="1">
    <citation type="submission" date="2020-08" db="EMBL/GenBank/DDBJ databases">
        <title>Genomic Encyclopedia of Type Strains, Phase IV (KMG-IV): sequencing the most valuable type-strain genomes for metagenomic binning, comparative biology and taxonomic classification.</title>
        <authorList>
            <person name="Goeker M."/>
        </authorList>
    </citation>
    <scope>NUCLEOTIDE SEQUENCE [LARGE SCALE GENOMIC DNA]</scope>
    <source>
        <strain evidence="4 5">DSM 17245</strain>
    </source>
</reference>
<dbReference type="CDD" id="cd03230">
    <property type="entry name" value="ABC_DR_subfamily_A"/>
    <property type="match status" value="1"/>
</dbReference>
<dbReference type="InterPro" id="IPR003439">
    <property type="entry name" value="ABC_transporter-like_ATP-bd"/>
</dbReference>